<keyword evidence="4" id="KW-1185">Reference proteome</keyword>
<evidence type="ECO:0000313" key="3">
    <source>
        <dbReference type="EMBL" id="KAK3578359.1"/>
    </source>
</evidence>
<protein>
    <recommendedName>
        <fullName evidence="2">NIDO domain-containing protein</fullName>
    </recommendedName>
</protein>
<accession>A0AAE0RRN9</accession>
<reference evidence="3" key="3">
    <citation type="submission" date="2023-05" db="EMBL/GenBank/DDBJ databases">
        <authorList>
            <person name="Smith C.H."/>
        </authorList>
    </citation>
    <scope>NUCLEOTIDE SEQUENCE</scope>
    <source>
        <strain evidence="3">CHS0354</strain>
        <tissue evidence="3">Mantle</tissue>
    </source>
</reference>
<feature type="compositionally biased region" description="Polar residues" evidence="1">
    <location>
        <begin position="67"/>
        <end position="77"/>
    </location>
</feature>
<reference evidence="3" key="1">
    <citation type="journal article" date="2021" name="Genome Biol. Evol.">
        <title>A High-Quality Reference Genome for a Parasitic Bivalve with Doubly Uniparental Inheritance (Bivalvia: Unionida).</title>
        <authorList>
            <person name="Smith C.H."/>
        </authorList>
    </citation>
    <scope>NUCLEOTIDE SEQUENCE</scope>
    <source>
        <strain evidence="3">CHS0354</strain>
    </source>
</reference>
<dbReference type="GO" id="GO:0007160">
    <property type="term" value="P:cell-matrix adhesion"/>
    <property type="evidence" value="ECO:0007669"/>
    <property type="project" value="InterPro"/>
</dbReference>
<feature type="domain" description="NIDO" evidence="2">
    <location>
        <begin position="85"/>
        <end position="181"/>
    </location>
</feature>
<evidence type="ECO:0000256" key="1">
    <source>
        <dbReference type="SAM" id="MobiDB-lite"/>
    </source>
</evidence>
<evidence type="ECO:0000313" key="4">
    <source>
        <dbReference type="Proteomes" id="UP001195483"/>
    </source>
</evidence>
<dbReference type="Proteomes" id="UP001195483">
    <property type="component" value="Unassembled WGS sequence"/>
</dbReference>
<evidence type="ECO:0000259" key="2">
    <source>
        <dbReference type="Pfam" id="PF06119"/>
    </source>
</evidence>
<proteinExistence type="predicted"/>
<sequence length="211" mass="23236">MNQANSSHRATPLADVVRDTTTSLPTSLAHAGNTIPPPVFTLVTNSTQTAAGGRQTTWHVPSHSPHESNTVSPRKNATTTKEFITGVISFNGSYTAYTPSVLAAKEGLSLLAPYHADIDFRYGTGAAYYHLYNTGRNGTDMSLNNVKTAEALITRLTRRSIFTIQTLLIVTWDKGEHYGDANGWISNRVRCSHSHRRMCMDRKCLKTLKVQ</sequence>
<feature type="compositionally biased region" description="Polar residues" evidence="1">
    <location>
        <begin position="48"/>
        <end position="59"/>
    </location>
</feature>
<comment type="caution">
    <text evidence="3">The sequence shown here is derived from an EMBL/GenBank/DDBJ whole genome shotgun (WGS) entry which is preliminary data.</text>
</comment>
<name>A0AAE0RRN9_9BIVA</name>
<dbReference type="Pfam" id="PF06119">
    <property type="entry name" value="NIDO"/>
    <property type="match status" value="1"/>
</dbReference>
<dbReference type="InterPro" id="IPR003886">
    <property type="entry name" value="NIDO_dom"/>
</dbReference>
<organism evidence="3 4">
    <name type="scientific">Potamilus streckersoni</name>
    <dbReference type="NCBI Taxonomy" id="2493646"/>
    <lineage>
        <taxon>Eukaryota</taxon>
        <taxon>Metazoa</taxon>
        <taxon>Spiralia</taxon>
        <taxon>Lophotrochozoa</taxon>
        <taxon>Mollusca</taxon>
        <taxon>Bivalvia</taxon>
        <taxon>Autobranchia</taxon>
        <taxon>Heteroconchia</taxon>
        <taxon>Palaeoheterodonta</taxon>
        <taxon>Unionida</taxon>
        <taxon>Unionoidea</taxon>
        <taxon>Unionidae</taxon>
        <taxon>Ambleminae</taxon>
        <taxon>Lampsilini</taxon>
        <taxon>Potamilus</taxon>
    </lineage>
</organism>
<dbReference type="AlphaFoldDB" id="A0AAE0RRN9"/>
<feature type="region of interest" description="Disordered" evidence="1">
    <location>
        <begin position="48"/>
        <end position="77"/>
    </location>
</feature>
<dbReference type="EMBL" id="JAEAOA010002274">
    <property type="protein sequence ID" value="KAK3578359.1"/>
    <property type="molecule type" value="Genomic_DNA"/>
</dbReference>
<reference evidence="3" key="2">
    <citation type="journal article" date="2021" name="Genome Biol. Evol.">
        <title>Developing a high-quality reference genome for a parasitic bivalve with doubly uniparental inheritance (Bivalvia: Unionida).</title>
        <authorList>
            <person name="Smith C.H."/>
        </authorList>
    </citation>
    <scope>NUCLEOTIDE SEQUENCE</scope>
    <source>
        <strain evidence="3">CHS0354</strain>
        <tissue evidence="3">Mantle</tissue>
    </source>
</reference>
<gene>
    <name evidence="3" type="ORF">CHS0354_039072</name>
</gene>